<name>A0AAU9XWM0_9CNID</name>
<organism evidence="1 2">
    <name type="scientific">Pocillopora meandrina</name>
    <dbReference type="NCBI Taxonomy" id="46732"/>
    <lineage>
        <taxon>Eukaryota</taxon>
        <taxon>Metazoa</taxon>
        <taxon>Cnidaria</taxon>
        <taxon>Anthozoa</taxon>
        <taxon>Hexacorallia</taxon>
        <taxon>Scleractinia</taxon>
        <taxon>Astrocoeniina</taxon>
        <taxon>Pocilloporidae</taxon>
        <taxon>Pocillopora</taxon>
    </lineage>
</organism>
<dbReference type="Proteomes" id="UP001159428">
    <property type="component" value="Unassembled WGS sequence"/>
</dbReference>
<reference evidence="1 2" key="1">
    <citation type="submission" date="2022-05" db="EMBL/GenBank/DDBJ databases">
        <authorList>
            <consortium name="Genoscope - CEA"/>
            <person name="William W."/>
        </authorList>
    </citation>
    <scope>NUCLEOTIDE SEQUENCE [LARGE SCALE GENOMIC DNA]</scope>
</reference>
<proteinExistence type="predicted"/>
<protein>
    <submittedName>
        <fullName evidence="1">Uncharacterized protein</fullName>
    </submittedName>
</protein>
<feature type="non-terminal residue" evidence="1">
    <location>
        <position position="119"/>
    </location>
</feature>
<gene>
    <name evidence="1" type="ORF">PMEA_00032664</name>
</gene>
<dbReference type="EMBL" id="CALNXJ010000077">
    <property type="protein sequence ID" value="CAH3160841.1"/>
    <property type="molecule type" value="Genomic_DNA"/>
</dbReference>
<sequence>MIKGSKRDKFSTPEMQTLLEKSRTYSTGSELMRLKCSDDWWSKVLRKSVNLEYVDINFNITRCDSFNRVWRQYKVSEKGKEFLRRPRNDLVLDSAVDPFNEEKKEKAAKTYSHMSNTPD</sequence>
<evidence type="ECO:0000313" key="1">
    <source>
        <dbReference type="EMBL" id="CAH3160841.1"/>
    </source>
</evidence>
<dbReference type="AlphaFoldDB" id="A0AAU9XWM0"/>
<evidence type="ECO:0000313" key="2">
    <source>
        <dbReference type="Proteomes" id="UP001159428"/>
    </source>
</evidence>
<comment type="caution">
    <text evidence="1">The sequence shown here is derived from an EMBL/GenBank/DDBJ whole genome shotgun (WGS) entry which is preliminary data.</text>
</comment>
<keyword evidence="2" id="KW-1185">Reference proteome</keyword>
<accession>A0AAU9XWM0</accession>